<keyword evidence="6" id="KW-1185">Reference proteome</keyword>
<dbReference type="GO" id="GO:0070507">
    <property type="term" value="P:regulation of microtubule cytoskeleton organization"/>
    <property type="evidence" value="ECO:0007669"/>
    <property type="project" value="TreeGrafter"/>
</dbReference>
<dbReference type="GO" id="GO:0070840">
    <property type="term" value="F:dynein complex binding"/>
    <property type="evidence" value="ECO:0007669"/>
    <property type="project" value="InterPro"/>
</dbReference>
<feature type="coiled-coil region" evidence="3">
    <location>
        <begin position="114"/>
        <end position="263"/>
    </location>
</feature>
<evidence type="ECO:0000256" key="2">
    <source>
        <dbReference type="ARBA" id="ARBA00023054"/>
    </source>
</evidence>
<dbReference type="InterPro" id="IPR018477">
    <property type="entry name" value="BICD"/>
</dbReference>
<dbReference type="AlphaFoldDB" id="A0AA39H7I6"/>
<dbReference type="GO" id="GO:0008093">
    <property type="term" value="F:cytoskeletal anchor activity"/>
    <property type="evidence" value="ECO:0007669"/>
    <property type="project" value="InterPro"/>
</dbReference>
<dbReference type="Proteomes" id="UP001175271">
    <property type="component" value="Unassembled WGS sequence"/>
</dbReference>
<comment type="caution">
    <text evidence="5">The sequence shown here is derived from an EMBL/GenBank/DDBJ whole genome shotgun (WGS) entry which is preliminary data.</text>
</comment>
<feature type="coiled-coil region" evidence="3">
    <location>
        <begin position="322"/>
        <end position="349"/>
    </location>
</feature>
<dbReference type="PANTHER" id="PTHR31233">
    <property type="entry name" value="BICAUDAL D FAMILY MEMBER"/>
    <property type="match status" value="1"/>
</dbReference>
<feature type="region of interest" description="Disordered" evidence="4">
    <location>
        <begin position="726"/>
        <end position="745"/>
    </location>
</feature>
<feature type="region of interest" description="Disordered" evidence="4">
    <location>
        <begin position="478"/>
        <end position="510"/>
    </location>
</feature>
<dbReference type="GO" id="GO:0072393">
    <property type="term" value="P:microtubule anchoring at microtubule organizing center"/>
    <property type="evidence" value="ECO:0007669"/>
    <property type="project" value="TreeGrafter"/>
</dbReference>
<feature type="coiled-coil region" evidence="3">
    <location>
        <begin position="668"/>
        <end position="702"/>
    </location>
</feature>
<dbReference type="Pfam" id="PF09730">
    <property type="entry name" value="BicD"/>
    <property type="match status" value="2"/>
</dbReference>
<keyword evidence="2 3" id="KW-0175">Coiled coil</keyword>
<dbReference type="EMBL" id="JAUCMV010000005">
    <property type="protein sequence ID" value="KAK0399297.1"/>
    <property type="molecule type" value="Genomic_DNA"/>
</dbReference>
<evidence type="ECO:0000256" key="1">
    <source>
        <dbReference type="ARBA" id="ARBA00010061"/>
    </source>
</evidence>
<reference evidence="5" key="1">
    <citation type="submission" date="2023-06" db="EMBL/GenBank/DDBJ databases">
        <title>Genomic analysis of the entomopathogenic nematode Steinernema hermaphroditum.</title>
        <authorList>
            <person name="Schwarz E.M."/>
            <person name="Heppert J.K."/>
            <person name="Baniya A."/>
            <person name="Schwartz H.T."/>
            <person name="Tan C.-H."/>
            <person name="Antoshechkin I."/>
            <person name="Sternberg P.W."/>
            <person name="Goodrich-Blair H."/>
            <person name="Dillman A.R."/>
        </authorList>
    </citation>
    <scope>NUCLEOTIDE SEQUENCE</scope>
    <source>
        <strain evidence="5">PS9179</strain>
        <tissue evidence="5">Whole animal</tissue>
    </source>
</reference>
<comment type="similarity">
    <text evidence="1">Belongs to the BicD family.</text>
</comment>
<evidence type="ECO:0000313" key="6">
    <source>
        <dbReference type="Proteomes" id="UP001175271"/>
    </source>
</evidence>
<gene>
    <name evidence="5" type="ORF">QR680_002979</name>
</gene>
<organism evidence="5 6">
    <name type="scientific">Steinernema hermaphroditum</name>
    <dbReference type="NCBI Taxonomy" id="289476"/>
    <lineage>
        <taxon>Eukaryota</taxon>
        <taxon>Metazoa</taxon>
        <taxon>Ecdysozoa</taxon>
        <taxon>Nematoda</taxon>
        <taxon>Chromadorea</taxon>
        <taxon>Rhabditida</taxon>
        <taxon>Tylenchina</taxon>
        <taxon>Panagrolaimomorpha</taxon>
        <taxon>Strongyloidoidea</taxon>
        <taxon>Steinernematidae</taxon>
        <taxon>Steinernema</taxon>
    </lineage>
</organism>
<evidence type="ECO:0000256" key="3">
    <source>
        <dbReference type="SAM" id="Coils"/>
    </source>
</evidence>
<feature type="region of interest" description="Disordered" evidence="4">
    <location>
        <begin position="80"/>
        <end position="104"/>
    </location>
</feature>
<proteinExistence type="inferred from homology"/>
<evidence type="ECO:0000313" key="5">
    <source>
        <dbReference type="EMBL" id="KAK0399297.1"/>
    </source>
</evidence>
<dbReference type="GO" id="GO:0034452">
    <property type="term" value="F:dynactin binding"/>
    <property type="evidence" value="ECO:0007669"/>
    <property type="project" value="TreeGrafter"/>
</dbReference>
<dbReference type="GO" id="GO:0005829">
    <property type="term" value="C:cytosol"/>
    <property type="evidence" value="ECO:0007669"/>
    <property type="project" value="TreeGrafter"/>
</dbReference>
<dbReference type="Gene3D" id="6.10.250.2470">
    <property type="match status" value="1"/>
</dbReference>
<dbReference type="PANTHER" id="PTHR31233:SF6">
    <property type="entry name" value="PROTEIN BICAUDAL D"/>
    <property type="match status" value="1"/>
</dbReference>
<accession>A0AA39H7I6</accession>
<dbReference type="GO" id="GO:0005794">
    <property type="term" value="C:Golgi apparatus"/>
    <property type="evidence" value="ECO:0007669"/>
    <property type="project" value="TreeGrafter"/>
</dbReference>
<protein>
    <recommendedName>
        <fullName evidence="7">Protein bicaudal D</fullName>
    </recommendedName>
</protein>
<feature type="compositionally biased region" description="Polar residues" evidence="4">
    <location>
        <begin position="478"/>
        <end position="488"/>
    </location>
</feature>
<evidence type="ECO:0000256" key="4">
    <source>
        <dbReference type="SAM" id="MobiDB-lite"/>
    </source>
</evidence>
<sequence length="792" mass="89332">MSSPEEMMEKLRADVERLSVEKARLADDLEKANDANVEAARYGLQIVDEKIQLEQKLRELQASYEAAKIEIEATKESLKTMRSQHREAARTEAETEDKLLEESASREADYLHKISTLEAELRSTSQELQRTKADLDRCMEELKNHKESFESLDEHKKNMQKEIKDLKSREQRLINEYSELEEENVNLQTQVSGLRNRQVEFEAMKMEVKRLVEETELLQANMDDANALNSTVSKQLEEALQLYQQEREHRLALKKELDQARNAEHMNQLNNMLADMTMGGGNSEADSQALKTLESSFHGGASQDSFPAPLPGAGGDLFSEIHGDMSNKVNELERERDELSLKLKDVQRTAVQGVSPLLRKLEVSVGPDTEFGQLKELLNSGLTKIDDLLQGTAPNRANEKLIEQIRGDLHTAVMIAAEKNAKLASAQDVLLTLSDSVNQFYHQLVGNQSLDSDRSVAEIMSRLKSYAKCNVDPEAANLSTSASSSQLGANGEETTESGTDAERDTRSPRLPLNLSRAVLSERFRNELSSRLSGDVNFDSLFTDSDLRERVVFEEDDVFKVADSLSDLLRIVKRTAEIAVNSKMHMDDAEQQELYVQNMKLRSQLGTKRDQIATLRTVLKSNKITAESALASLRDKYETEKAMSHDITDRLRKELKAFKEDAATFASHRAMFTARCEELQAQVEEYHAREKSAEEEKKTLNSLLRMAIAQKLTLTQRLEDLEVDRERQTFKRGGHKASGRGGDNNLKAVRYPGSSGNAQLEVYGRLISVLRVCYIDSYQRFLSTSSLPVDVTT</sequence>
<name>A0AA39H7I6_9BILA</name>
<evidence type="ECO:0008006" key="7">
    <source>
        <dbReference type="Google" id="ProtNLM"/>
    </source>
</evidence>